<proteinExistence type="predicted"/>
<dbReference type="Proteomes" id="UP000232638">
    <property type="component" value="Chromosome"/>
</dbReference>
<organism evidence="2 3">
    <name type="scientific">Candidatus Thiodictyon syntrophicum</name>
    <dbReference type="NCBI Taxonomy" id="1166950"/>
    <lineage>
        <taxon>Bacteria</taxon>
        <taxon>Pseudomonadati</taxon>
        <taxon>Pseudomonadota</taxon>
        <taxon>Gammaproteobacteria</taxon>
        <taxon>Chromatiales</taxon>
        <taxon>Chromatiaceae</taxon>
        <taxon>Thiodictyon</taxon>
    </lineage>
</organism>
<dbReference type="PANTHER" id="PTHR36558">
    <property type="entry name" value="GLR1098 PROTEIN"/>
    <property type="match status" value="1"/>
</dbReference>
<dbReference type="RefSeq" id="WP_100921072.1">
    <property type="nucleotide sequence ID" value="NZ_CP020370.1"/>
</dbReference>
<dbReference type="KEGG" id="tsy:THSYN_22175"/>
<dbReference type="PANTHER" id="PTHR36558:SF1">
    <property type="entry name" value="RESTRICTION ENDONUCLEASE DOMAIN-CONTAINING PROTEIN-RELATED"/>
    <property type="match status" value="1"/>
</dbReference>
<dbReference type="InterPro" id="IPR012296">
    <property type="entry name" value="Nuclease_put_TT1808"/>
</dbReference>
<reference evidence="2 3" key="1">
    <citation type="submission" date="2017-03" db="EMBL/GenBank/DDBJ databases">
        <title>Complete genome sequence of Candidatus 'Thiodictyon syntrophicum' sp. nov. strain Cad16T, a photolithoautotroph purple sulfur bacterium isolated from an alpine meromictic lake.</title>
        <authorList>
            <person name="Luedin S.M."/>
            <person name="Pothier J.F."/>
            <person name="Danza F."/>
            <person name="Storelli N."/>
            <person name="Wittwer M."/>
            <person name="Tonolla M."/>
        </authorList>
    </citation>
    <scope>NUCLEOTIDE SEQUENCE [LARGE SCALE GENOMIC DNA]</scope>
    <source>
        <strain evidence="2 3">Cad16T</strain>
    </source>
</reference>
<dbReference type="InterPro" id="IPR008538">
    <property type="entry name" value="Uma2"/>
</dbReference>
<dbReference type="CDD" id="cd06260">
    <property type="entry name" value="DUF820-like"/>
    <property type="match status" value="1"/>
</dbReference>
<dbReference type="Pfam" id="PF05685">
    <property type="entry name" value="Uma2"/>
    <property type="match status" value="1"/>
</dbReference>
<gene>
    <name evidence="2" type="ORF">THSYN_22175</name>
</gene>
<dbReference type="SUPFAM" id="SSF52980">
    <property type="entry name" value="Restriction endonuclease-like"/>
    <property type="match status" value="1"/>
</dbReference>
<dbReference type="OrthoDB" id="26750at2"/>
<keyword evidence="3" id="KW-1185">Reference proteome</keyword>
<accession>A0A2K8UCT0</accession>
<dbReference type="InterPro" id="IPR011335">
    <property type="entry name" value="Restrct_endonuc-II-like"/>
</dbReference>
<dbReference type="AlphaFoldDB" id="A0A2K8UCT0"/>
<dbReference type="Gene3D" id="3.90.1570.10">
    <property type="entry name" value="tt1808, chain A"/>
    <property type="match status" value="1"/>
</dbReference>
<feature type="domain" description="Putative restriction endonuclease" evidence="1">
    <location>
        <begin position="13"/>
        <end position="171"/>
    </location>
</feature>
<evidence type="ECO:0000259" key="1">
    <source>
        <dbReference type="Pfam" id="PF05685"/>
    </source>
</evidence>
<evidence type="ECO:0000313" key="3">
    <source>
        <dbReference type="Proteomes" id="UP000232638"/>
    </source>
</evidence>
<dbReference type="EMBL" id="CP020370">
    <property type="protein sequence ID" value="AUB83383.1"/>
    <property type="molecule type" value="Genomic_DNA"/>
</dbReference>
<evidence type="ECO:0000313" key="2">
    <source>
        <dbReference type="EMBL" id="AUB83383.1"/>
    </source>
</evidence>
<name>A0A2K8UCT0_9GAMM</name>
<protein>
    <recommendedName>
        <fullName evidence="1">Putative restriction endonuclease domain-containing protein</fullName>
    </recommendedName>
</protein>
<sequence length="194" mass="21484">MSNLAEVPFITADDYLAGEARSPIKHEYVAGEVFAMAGASEEHVTIAGNVFALLRAHVRGGPCRVYIADMKLRVERARAFFYPDVFVTCEAADAAEPTVKARARVVVEVLSESTEAYDRGAKFASYRELPTLEEYVLIDSRSRCVEVFRRHPEGWMLHPVPDDGRLNLAPLEFDCTLDAIYEDVRFAPAAGAQG</sequence>